<dbReference type="Proteomes" id="UP000269199">
    <property type="component" value="Chromosome"/>
</dbReference>
<evidence type="ECO:0000259" key="1">
    <source>
        <dbReference type="Pfam" id="PF05523"/>
    </source>
</evidence>
<feature type="domain" description="Sugar 3,4-ketoisomerase QdtA cupin" evidence="1">
    <location>
        <begin position="9"/>
        <end position="134"/>
    </location>
</feature>
<accession>A0AAD0U5P0</accession>
<dbReference type="Pfam" id="PF05523">
    <property type="entry name" value="FdtA"/>
    <property type="match status" value="1"/>
</dbReference>
<dbReference type="RefSeq" id="WP_061790444.1">
    <property type="nucleotide sequence ID" value="NZ_CP024996.1"/>
</dbReference>
<organism evidence="2 3">
    <name type="scientific">Herbaspirillum rubrisubalbicans</name>
    <dbReference type="NCBI Taxonomy" id="80842"/>
    <lineage>
        <taxon>Bacteria</taxon>
        <taxon>Pseudomonadati</taxon>
        <taxon>Pseudomonadota</taxon>
        <taxon>Betaproteobacteria</taxon>
        <taxon>Burkholderiales</taxon>
        <taxon>Oxalobacteraceae</taxon>
        <taxon>Herbaspirillum</taxon>
    </lineage>
</organism>
<sequence length="142" mass="16105">MKAKPSINDCTVVSLPKITDPRGNLTFVEENNHIPFDIKRVFYLYDVPTEESRGAHAHRSLHQFIVCLSGSFDVAIDDGEFQARIHLNRPWKGLHVPPMIWAAEINFDPGTVCLVLASDKYDESDYIRDYQEYRVALAAIAA</sequence>
<dbReference type="EMBL" id="CP024996">
    <property type="protein sequence ID" value="AYR22741.1"/>
    <property type="molecule type" value="Genomic_DNA"/>
</dbReference>
<dbReference type="AlphaFoldDB" id="A0AAD0U5P0"/>
<name>A0AAD0U5P0_9BURK</name>
<gene>
    <name evidence="2" type="ORF">RC54_02405</name>
</gene>
<dbReference type="SUPFAM" id="SSF51182">
    <property type="entry name" value="RmlC-like cupins"/>
    <property type="match status" value="1"/>
</dbReference>
<dbReference type="InterPro" id="IPR011051">
    <property type="entry name" value="RmlC_Cupin_sf"/>
</dbReference>
<dbReference type="CDD" id="cd20292">
    <property type="entry name" value="cupin_QdtA-like"/>
    <property type="match status" value="1"/>
</dbReference>
<dbReference type="InterPro" id="IPR008894">
    <property type="entry name" value="QdtA_cupin_dom"/>
</dbReference>
<evidence type="ECO:0000313" key="3">
    <source>
        <dbReference type="Proteomes" id="UP000269199"/>
    </source>
</evidence>
<proteinExistence type="predicted"/>
<reference evidence="2 3" key="1">
    <citation type="submission" date="2017-11" db="EMBL/GenBank/DDBJ databases">
        <title>Complete genome sequence of Herbaspirillum rubrisubalbicans DSM 11543.</title>
        <authorList>
            <person name="Chen M."/>
            <person name="An Q."/>
        </authorList>
    </citation>
    <scope>NUCLEOTIDE SEQUENCE [LARGE SCALE GENOMIC DNA]</scope>
    <source>
        <strain evidence="2 3">DSM 11543</strain>
    </source>
</reference>
<dbReference type="Gene3D" id="2.60.120.10">
    <property type="entry name" value="Jelly Rolls"/>
    <property type="match status" value="1"/>
</dbReference>
<protein>
    <submittedName>
        <fullName evidence="2">WxcM-like domain-containing protein</fullName>
    </submittedName>
</protein>
<evidence type="ECO:0000313" key="2">
    <source>
        <dbReference type="EMBL" id="AYR22741.1"/>
    </source>
</evidence>
<dbReference type="InterPro" id="IPR014710">
    <property type="entry name" value="RmlC-like_jellyroll"/>
</dbReference>